<feature type="transmembrane region" description="Helical" evidence="9">
    <location>
        <begin position="86"/>
        <end position="103"/>
    </location>
</feature>
<dbReference type="Gene3D" id="1.20.1250.20">
    <property type="entry name" value="MFS general substrate transporter like domains"/>
    <property type="match status" value="1"/>
</dbReference>
<evidence type="ECO:0000256" key="1">
    <source>
        <dbReference type="ARBA" id="ARBA00004651"/>
    </source>
</evidence>
<feature type="transmembrane region" description="Helical" evidence="9">
    <location>
        <begin position="359"/>
        <end position="381"/>
    </location>
</feature>
<evidence type="ECO:0000256" key="4">
    <source>
        <dbReference type="ARBA" id="ARBA00022692"/>
    </source>
</evidence>
<dbReference type="Proteomes" id="UP000516072">
    <property type="component" value="Chromosome"/>
</dbReference>
<keyword evidence="2 8" id="KW-0813">Transport</keyword>
<feature type="transmembrane region" description="Helical" evidence="9">
    <location>
        <begin position="146"/>
        <end position="169"/>
    </location>
</feature>
<evidence type="ECO:0000313" key="11">
    <source>
        <dbReference type="Proteomes" id="UP000516072"/>
    </source>
</evidence>
<feature type="transmembrane region" description="Helical" evidence="9">
    <location>
        <begin position="224"/>
        <end position="243"/>
    </location>
</feature>
<dbReference type="KEGG" id="ntg:NSCAC_1155"/>
<protein>
    <submittedName>
        <fullName evidence="10">Amino acid peptide transporter</fullName>
    </submittedName>
</protein>
<evidence type="ECO:0000256" key="3">
    <source>
        <dbReference type="ARBA" id="ARBA00022475"/>
    </source>
</evidence>
<reference evidence="10 11" key="1">
    <citation type="submission" date="2020-03" db="EMBL/GenBank/DDBJ databases">
        <authorList>
            <person name="Picone N."/>
        </authorList>
    </citation>
    <scope>NUCLEOTIDE SEQUENCE [LARGE SCALE GENOMIC DNA]</scope>
    <source>
        <strain evidence="10">NSCAC1</strain>
    </source>
</reference>
<feature type="transmembrane region" description="Helical" evidence="9">
    <location>
        <begin position="328"/>
        <end position="347"/>
    </location>
</feature>
<sequence length="495" mass="56247">MEKQPADLALLSPSRSQSFTTILVIEMWERFGYYGMQVLIVYYMVQQLGFSDQQANLSWSTCAALIYTTPVIGGWIGDRVLGTRRTLLLGIIILAIGYGLMAVPMQNTYFIFLALGVIIVGNGLFKPNASNMVRKIYQQDRSNIESAFTLYYMSVNIGSMISMLLIPWVKDYINTYSHSDLGWHIAFSISTIGLLLGLSYFFIMHRSIAHIGSYPDFRPIKLDRLILVLIGSIIFIFFSAFIINNEYVARWFIYIAGISVLLFLIFLMTTNQGRERSGLIITFLLTLQIVFFFIFYQQMATSLALFILRNVDWRFYIFGIHLFTWAPAQFQALNPIWIFILGSALVWHYNCDNRKNEPIATKFVIGFIAIAVSFFIYSIAIHFSDAESKIPSWFIIWGYGFGALSELLISGLGLAVIARYTPDRMGGLMMGVYFIITGISQYFGGWIATLAAIPKNIIAPQITLLIYTNLFNWLCIAAIICTLIALVLLQVIKRY</sequence>
<dbReference type="CDD" id="cd17346">
    <property type="entry name" value="MFS_DtpA_like"/>
    <property type="match status" value="1"/>
</dbReference>
<comment type="subcellular location">
    <subcellularLocation>
        <location evidence="1">Cell membrane</location>
        <topology evidence="1">Multi-pass membrane protein</topology>
    </subcellularLocation>
    <subcellularLocation>
        <location evidence="8">Membrane</location>
        <topology evidence="8">Multi-pass membrane protein</topology>
    </subcellularLocation>
</comment>
<dbReference type="EMBL" id="LR778175">
    <property type="protein sequence ID" value="CAB1276404.1"/>
    <property type="molecule type" value="Genomic_DNA"/>
</dbReference>
<evidence type="ECO:0000313" key="10">
    <source>
        <dbReference type="EMBL" id="CAB1276404.1"/>
    </source>
</evidence>
<keyword evidence="11" id="KW-1185">Reference proteome</keyword>
<dbReference type="RefSeq" id="WP_197743871.1">
    <property type="nucleotide sequence ID" value="NZ_LR778175.1"/>
</dbReference>
<gene>
    <name evidence="10" type="ORF">NSCAC_1155</name>
</gene>
<evidence type="ECO:0000256" key="8">
    <source>
        <dbReference type="RuleBase" id="RU003755"/>
    </source>
</evidence>
<evidence type="ECO:0000256" key="6">
    <source>
        <dbReference type="ARBA" id="ARBA00022989"/>
    </source>
</evidence>
<dbReference type="PANTHER" id="PTHR23517">
    <property type="entry name" value="RESISTANCE PROTEIN MDTM, PUTATIVE-RELATED-RELATED"/>
    <property type="match status" value="1"/>
</dbReference>
<dbReference type="GO" id="GO:0005886">
    <property type="term" value="C:plasma membrane"/>
    <property type="evidence" value="ECO:0007669"/>
    <property type="project" value="UniProtKB-SubCell"/>
</dbReference>
<dbReference type="InterPro" id="IPR050171">
    <property type="entry name" value="MFS_Transporters"/>
</dbReference>
<feature type="transmembrane region" description="Helical" evidence="9">
    <location>
        <begin position="181"/>
        <end position="203"/>
    </location>
</feature>
<organism evidence="10 11">
    <name type="scientific">Candidatus Nitrosacidococcus tergens</name>
    <dbReference type="NCBI Taxonomy" id="553981"/>
    <lineage>
        <taxon>Bacteria</taxon>
        <taxon>Pseudomonadati</taxon>
        <taxon>Pseudomonadota</taxon>
        <taxon>Gammaproteobacteria</taxon>
        <taxon>Chromatiales</taxon>
        <taxon>Chromatiaceae</taxon>
        <taxon>Candidatus Nitrosacidococcus</taxon>
    </lineage>
</organism>
<evidence type="ECO:0000256" key="9">
    <source>
        <dbReference type="SAM" id="Phobius"/>
    </source>
</evidence>
<evidence type="ECO:0000256" key="5">
    <source>
        <dbReference type="ARBA" id="ARBA00022856"/>
    </source>
</evidence>
<feature type="transmembrane region" description="Helical" evidence="9">
    <location>
        <begin position="109"/>
        <end position="125"/>
    </location>
</feature>
<keyword evidence="3" id="KW-1003">Cell membrane</keyword>
<feature type="transmembrane region" description="Helical" evidence="9">
    <location>
        <begin position="279"/>
        <end position="308"/>
    </location>
</feature>
<accession>A0A7G1QAB3</accession>
<feature type="transmembrane region" description="Helical" evidence="9">
    <location>
        <begin position="249"/>
        <end position="267"/>
    </location>
</feature>
<dbReference type="InterPro" id="IPR036259">
    <property type="entry name" value="MFS_trans_sf"/>
</dbReference>
<feature type="transmembrane region" description="Helical" evidence="9">
    <location>
        <begin position="465"/>
        <end position="489"/>
    </location>
</feature>
<dbReference type="NCBIfam" id="TIGR00924">
    <property type="entry name" value="yjdL_sub1_fam"/>
    <property type="match status" value="1"/>
</dbReference>
<dbReference type="PROSITE" id="PS01023">
    <property type="entry name" value="PTR2_2"/>
    <property type="match status" value="1"/>
</dbReference>
<proteinExistence type="inferred from homology"/>
<keyword evidence="7 9" id="KW-0472">Membrane</keyword>
<feature type="transmembrane region" description="Helical" evidence="9">
    <location>
        <begin position="21"/>
        <end position="45"/>
    </location>
</feature>
<evidence type="ECO:0000256" key="2">
    <source>
        <dbReference type="ARBA" id="ARBA00022448"/>
    </source>
</evidence>
<feature type="transmembrane region" description="Helical" evidence="9">
    <location>
        <begin position="430"/>
        <end position="453"/>
    </location>
</feature>
<keyword evidence="6 9" id="KW-1133">Transmembrane helix</keyword>
<dbReference type="InterPro" id="IPR000109">
    <property type="entry name" value="POT_fam"/>
</dbReference>
<dbReference type="GO" id="GO:1904680">
    <property type="term" value="F:peptide transmembrane transporter activity"/>
    <property type="evidence" value="ECO:0007669"/>
    <property type="project" value="InterPro"/>
</dbReference>
<evidence type="ECO:0000256" key="7">
    <source>
        <dbReference type="ARBA" id="ARBA00023136"/>
    </source>
</evidence>
<keyword evidence="4 8" id="KW-0812">Transmembrane</keyword>
<dbReference type="AlphaFoldDB" id="A0A7G1QAB3"/>
<feature type="transmembrane region" description="Helical" evidence="9">
    <location>
        <begin position="393"/>
        <end position="418"/>
    </location>
</feature>
<dbReference type="InterPro" id="IPR018456">
    <property type="entry name" value="PTR2_symporter_CS"/>
</dbReference>
<keyword evidence="5" id="KW-0653">Protein transport</keyword>
<dbReference type="Pfam" id="PF00854">
    <property type="entry name" value="PTR2"/>
    <property type="match status" value="1"/>
</dbReference>
<dbReference type="InterPro" id="IPR005279">
    <property type="entry name" value="Dipep/tripep_permease"/>
</dbReference>
<feature type="transmembrane region" description="Helical" evidence="9">
    <location>
        <begin position="57"/>
        <end position="77"/>
    </location>
</feature>
<comment type="similarity">
    <text evidence="8">Belongs to the major facilitator superfamily. Proton-dependent oligopeptide transporter (POT/PTR) (TC 2.A.17) family.</text>
</comment>
<dbReference type="GO" id="GO:0006857">
    <property type="term" value="P:oligopeptide transport"/>
    <property type="evidence" value="ECO:0007669"/>
    <property type="project" value="InterPro"/>
</dbReference>
<keyword evidence="5" id="KW-0571">Peptide transport</keyword>
<dbReference type="PANTHER" id="PTHR23517:SF15">
    <property type="entry name" value="PROTON-DEPENDENT OLIGOPEPTIDE FAMILY TRANSPORT PROTEIN"/>
    <property type="match status" value="1"/>
</dbReference>
<name>A0A7G1QAB3_9GAMM</name>
<dbReference type="SUPFAM" id="SSF103473">
    <property type="entry name" value="MFS general substrate transporter"/>
    <property type="match status" value="1"/>
</dbReference>